<dbReference type="Proteomes" id="UP001066276">
    <property type="component" value="Chromosome 4_2"/>
</dbReference>
<name>A0AAV7S819_PLEWA</name>
<keyword evidence="3" id="KW-1185">Reference proteome</keyword>
<proteinExistence type="predicted"/>
<reference evidence="2" key="1">
    <citation type="journal article" date="2022" name="bioRxiv">
        <title>Sequencing and chromosome-scale assembly of the giantPleurodeles waltlgenome.</title>
        <authorList>
            <person name="Brown T."/>
            <person name="Elewa A."/>
            <person name="Iarovenko S."/>
            <person name="Subramanian E."/>
            <person name="Araus A.J."/>
            <person name="Petzold A."/>
            <person name="Susuki M."/>
            <person name="Suzuki K.-i.T."/>
            <person name="Hayashi T."/>
            <person name="Toyoda A."/>
            <person name="Oliveira C."/>
            <person name="Osipova E."/>
            <person name="Leigh N.D."/>
            <person name="Simon A."/>
            <person name="Yun M.H."/>
        </authorList>
    </citation>
    <scope>NUCLEOTIDE SEQUENCE</scope>
    <source>
        <strain evidence="2">20211129_DDA</strain>
        <tissue evidence="2">Liver</tissue>
    </source>
</reference>
<sequence length="103" mass="11532">MSSPGKPGKGRRSQLSWAAPLLVVFFTSSLPGFCGSRLCLPFSSCVILSSLFLRIVFSFLFLRVVLSPSGTSRRLFCNGDLDIRIPEGRVFRFRPRSGGRHHW</sequence>
<dbReference type="EMBL" id="JANPWB010000008">
    <property type="protein sequence ID" value="KAJ1160305.1"/>
    <property type="molecule type" value="Genomic_DNA"/>
</dbReference>
<evidence type="ECO:0000313" key="3">
    <source>
        <dbReference type="Proteomes" id="UP001066276"/>
    </source>
</evidence>
<keyword evidence="1" id="KW-0812">Transmembrane</keyword>
<feature type="transmembrane region" description="Helical" evidence="1">
    <location>
        <begin position="41"/>
        <end position="66"/>
    </location>
</feature>
<gene>
    <name evidence="2" type="ORF">NDU88_000807</name>
</gene>
<dbReference type="AlphaFoldDB" id="A0AAV7S819"/>
<keyword evidence="1" id="KW-0472">Membrane</keyword>
<evidence type="ECO:0000256" key="1">
    <source>
        <dbReference type="SAM" id="Phobius"/>
    </source>
</evidence>
<comment type="caution">
    <text evidence="2">The sequence shown here is derived from an EMBL/GenBank/DDBJ whole genome shotgun (WGS) entry which is preliminary data.</text>
</comment>
<evidence type="ECO:0000313" key="2">
    <source>
        <dbReference type="EMBL" id="KAJ1160305.1"/>
    </source>
</evidence>
<accession>A0AAV7S819</accession>
<organism evidence="2 3">
    <name type="scientific">Pleurodeles waltl</name>
    <name type="common">Iberian ribbed newt</name>
    <dbReference type="NCBI Taxonomy" id="8319"/>
    <lineage>
        <taxon>Eukaryota</taxon>
        <taxon>Metazoa</taxon>
        <taxon>Chordata</taxon>
        <taxon>Craniata</taxon>
        <taxon>Vertebrata</taxon>
        <taxon>Euteleostomi</taxon>
        <taxon>Amphibia</taxon>
        <taxon>Batrachia</taxon>
        <taxon>Caudata</taxon>
        <taxon>Salamandroidea</taxon>
        <taxon>Salamandridae</taxon>
        <taxon>Pleurodelinae</taxon>
        <taxon>Pleurodeles</taxon>
    </lineage>
</organism>
<keyword evidence="1" id="KW-1133">Transmembrane helix</keyword>
<protein>
    <recommendedName>
        <fullName evidence="4">Secreted protein</fullName>
    </recommendedName>
</protein>
<evidence type="ECO:0008006" key="4">
    <source>
        <dbReference type="Google" id="ProtNLM"/>
    </source>
</evidence>